<evidence type="ECO:0000313" key="3">
    <source>
        <dbReference type="Proteomes" id="UP000050525"/>
    </source>
</evidence>
<feature type="region of interest" description="Disordered" evidence="1">
    <location>
        <begin position="28"/>
        <end position="84"/>
    </location>
</feature>
<proteinExistence type="predicted"/>
<comment type="caution">
    <text evidence="2">The sequence shown here is derived from an EMBL/GenBank/DDBJ whole genome shotgun (WGS) entry which is preliminary data.</text>
</comment>
<keyword evidence="3" id="KW-1185">Reference proteome</keyword>
<dbReference type="Proteomes" id="UP000050525">
    <property type="component" value="Unassembled WGS sequence"/>
</dbReference>
<organism evidence="2 3">
    <name type="scientific">Alligator mississippiensis</name>
    <name type="common">American alligator</name>
    <dbReference type="NCBI Taxonomy" id="8496"/>
    <lineage>
        <taxon>Eukaryota</taxon>
        <taxon>Metazoa</taxon>
        <taxon>Chordata</taxon>
        <taxon>Craniata</taxon>
        <taxon>Vertebrata</taxon>
        <taxon>Euteleostomi</taxon>
        <taxon>Archelosauria</taxon>
        <taxon>Archosauria</taxon>
        <taxon>Crocodylia</taxon>
        <taxon>Alligatoridae</taxon>
        <taxon>Alligatorinae</taxon>
        <taxon>Alligator</taxon>
    </lineage>
</organism>
<sequence>MVEDPSRGMMLECRTPPGLELLLQQLPENSPYQPQSRGLDVPRALRPSGQCLGRPKPTQGTSPTENALKAKVFGRRRRKSWRKG</sequence>
<accession>A0A151P9G8</accession>
<evidence type="ECO:0000256" key="1">
    <source>
        <dbReference type="SAM" id="MobiDB-lite"/>
    </source>
</evidence>
<feature type="compositionally biased region" description="Basic residues" evidence="1">
    <location>
        <begin position="72"/>
        <end position="84"/>
    </location>
</feature>
<reference evidence="2 3" key="1">
    <citation type="journal article" date="2012" name="Genome Biol.">
        <title>Sequencing three crocodilian genomes to illuminate the evolution of archosaurs and amniotes.</title>
        <authorList>
            <person name="St John J.A."/>
            <person name="Braun E.L."/>
            <person name="Isberg S.R."/>
            <person name="Miles L.G."/>
            <person name="Chong A.Y."/>
            <person name="Gongora J."/>
            <person name="Dalzell P."/>
            <person name="Moran C."/>
            <person name="Bed'hom B."/>
            <person name="Abzhanov A."/>
            <person name="Burgess S.C."/>
            <person name="Cooksey A.M."/>
            <person name="Castoe T.A."/>
            <person name="Crawford N.G."/>
            <person name="Densmore L.D."/>
            <person name="Drew J.C."/>
            <person name="Edwards S.V."/>
            <person name="Faircloth B.C."/>
            <person name="Fujita M.K."/>
            <person name="Greenwold M.J."/>
            <person name="Hoffmann F.G."/>
            <person name="Howard J.M."/>
            <person name="Iguchi T."/>
            <person name="Janes D.E."/>
            <person name="Khan S.Y."/>
            <person name="Kohno S."/>
            <person name="de Koning A.J."/>
            <person name="Lance S.L."/>
            <person name="McCarthy F.M."/>
            <person name="McCormack J.E."/>
            <person name="Merchant M.E."/>
            <person name="Peterson D.G."/>
            <person name="Pollock D.D."/>
            <person name="Pourmand N."/>
            <person name="Raney B.J."/>
            <person name="Roessler K.A."/>
            <person name="Sanford J.R."/>
            <person name="Sawyer R.H."/>
            <person name="Schmidt C.J."/>
            <person name="Triplett E.W."/>
            <person name="Tuberville T.D."/>
            <person name="Venegas-Anaya M."/>
            <person name="Howard J.T."/>
            <person name="Jarvis E.D."/>
            <person name="Guillette L.J.Jr."/>
            <person name="Glenn T.C."/>
            <person name="Green R.E."/>
            <person name="Ray D.A."/>
        </authorList>
    </citation>
    <scope>NUCLEOTIDE SEQUENCE [LARGE SCALE GENOMIC DNA]</scope>
    <source>
        <strain evidence="2">KSC_2009_1</strain>
    </source>
</reference>
<dbReference type="EMBL" id="AKHW03000533">
    <property type="protein sequence ID" value="KYO45688.1"/>
    <property type="molecule type" value="Genomic_DNA"/>
</dbReference>
<name>A0A151P9G8_ALLMI</name>
<dbReference type="AlphaFoldDB" id="A0A151P9G8"/>
<evidence type="ECO:0000313" key="2">
    <source>
        <dbReference type="EMBL" id="KYO45688.1"/>
    </source>
</evidence>
<protein>
    <submittedName>
        <fullName evidence="2">Uncharacterized protein</fullName>
    </submittedName>
</protein>
<gene>
    <name evidence="2" type="ORF">Y1Q_0021361</name>
</gene>